<accession>A0A1F8DS60</accession>
<reference evidence="2 3" key="1">
    <citation type="journal article" date="2016" name="Nat. Commun.">
        <title>Thousands of microbial genomes shed light on interconnected biogeochemical processes in an aquifer system.</title>
        <authorList>
            <person name="Anantharaman K."/>
            <person name="Brown C.T."/>
            <person name="Hug L.A."/>
            <person name="Sharon I."/>
            <person name="Castelle C.J."/>
            <person name="Probst A.J."/>
            <person name="Thomas B.C."/>
            <person name="Singh A."/>
            <person name="Wilkins M.J."/>
            <person name="Karaoz U."/>
            <person name="Brodie E.L."/>
            <person name="Williams K.H."/>
            <person name="Hubbard S.S."/>
            <person name="Banfield J.F."/>
        </authorList>
    </citation>
    <scope>NUCLEOTIDE SEQUENCE [LARGE SCALE GENOMIC DNA]</scope>
</reference>
<sequence>MQFQVPQFIETEDKIVGPLTLRQFLYFAAAAGTAFLLFFLIELWLWLIFAALFGFIASLFAFIKIEGRPVEKMLFNAFKYYWRPRLYLWQRKRIEDKYQVEEGGEEIEEFAEKRGGAKKMIPSLEFGKIKNLWGQMLTSRKKLKREKRKPEKYVVMRKSTGEKIAMKRIDYR</sequence>
<feature type="transmembrane region" description="Helical" evidence="1">
    <location>
        <begin position="47"/>
        <end position="65"/>
    </location>
</feature>
<dbReference type="InterPro" id="IPR024414">
    <property type="entry name" value="Uncharacterised_PrgI"/>
</dbReference>
<proteinExistence type="predicted"/>
<dbReference type="EMBL" id="MGIR01000002">
    <property type="protein sequence ID" value="OGM91460.1"/>
    <property type="molecule type" value="Genomic_DNA"/>
</dbReference>
<dbReference type="Pfam" id="PF12666">
    <property type="entry name" value="PrgI"/>
    <property type="match status" value="1"/>
</dbReference>
<dbReference type="STRING" id="1802557.A3A20_02720"/>
<dbReference type="Proteomes" id="UP000178946">
    <property type="component" value="Unassembled WGS sequence"/>
</dbReference>
<evidence type="ECO:0000313" key="2">
    <source>
        <dbReference type="EMBL" id="OGM91460.1"/>
    </source>
</evidence>
<name>A0A1F8DS60_9BACT</name>
<gene>
    <name evidence="2" type="ORF">A3A20_02720</name>
</gene>
<evidence type="ECO:0000313" key="3">
    <source>
        <dbReference type="Proteomes" id="UP000178946"/>
    </source>
</evidence>
<keyword evidence="1" id="KW-0472">Membrane</keyword>
<evidence type="ECO:0000256" key="1">
    <source>
        <dbReference type="SAM" id="Phobius"/>
    </source>
</evidence>
<keyword evidence="1" id="KW-1133">Transmembrane helix</keyword>
<keyword evidence="1" id="KW-0812">Transmembrane</keyword>
<feature type="transmembrane region" description="Helical" evidence="1">
    <location>
        <begin position="24"/>
        <end position="41"/>
    </location>
</feature>
<protein>
    <recommendedName>
        <fullName evidence="4">PrgI family protein</fullName>
    </recommendedName>
</protein>
<evidence type="ECO:0008006" key="4">
    <source>
        <dbReference type="Google" id="ProtNLM"/>
    </source>
</evidence>
<dbReference type="AlphaFoldDB" id="A0A1F8DS60"/>
<comment type="caution">
    <text evidence="2">The sequence shown here is derived from an EMBL/GenBank/DDBJ whole genome shotgun (WGS) entry which is preliminary data.</text>
</comment>
<organism evidence="2 3">
    <name type="scientific">Candidatus Wolfebacteria bacterium RIFCSPLOWO2_01_FULL_45_19</name>
    <dbReference type="NCBI Taxonomy" id="1802557"/>
    <lineage>
        <taxon>Bacteria</taxon>
        <taxon>Candidatus Wolfeibacteriota</taxon>
    </lineage>
</organism>